<dbReference type="AlphaFoldDB" id="A0A8D5JCM6"/>
<evidence type="ECO:0000259" key="9">
    <source>
        <dbReference type="Pfam" id="PF00483"/>
    </source>
</evidence>
<protein>
    <recommendedName>
        <fullName evidence="9">Nucleotidyl transferase domain-containing protein</fullName>
    </recommendedName>
</protein>
<dbReference type="InterPro" id="IPR005836">
    <property type="entry name" value="ADP_Glu_pyroP_CS"/>
</dbReference>
<dbReference type="CDD" id="cd02508">
    <property type="entry name" value="ADP_Glucose_PP"/>
    <property type="match status" value="1"/>
</dbReference>
<evidence type="ECO:0000256" key="7">
    <source>
        <dbReference type="ARBA" id="ARBA00023277"/>
    </source>
</evidence>
<proteinExistence type="inferred from homology"/>
<feature type="region of interest" description="Disordered" evidence="8">
    <location>
        <begin position="167"/>
        <end position="196"/>
    </location>
</feature>
<evidence type="ECO:0000256" key="5">
    <source>
        <dbReference type="ARBA" id="ARBA00022741"/>
    </source>
</evidence>
<evidence type="ECO:0000256" key="4">
    <source>
        <dbReference type="ARBA" id="ARBA00022695"/>
    </source>
</evidence>
<keyword evidence="7" id="KW-0119">Carbohydrate metabolism</keyword>
<feature type="compositionally biased region" description="Basic and acidic residues" evidence="8">
    <location>
        <begin position="175"/>
        <end position="187"/>
    </location>
</feature>
<evidence type="ECO:0000256" key="1">
    <source>
        <dbReference type="ARBA" id="ARBA00010443"/>
    </source>
</evidence>
<dbReference type="Proteomes" id="UP000826725">
    <property type="component" value="Chromosome"/>
</dbReference>
<keyword evidence="5" id="KW-0547">Nucleotide-binding</keyword>
<accession>A0A8D5JCM6</accession>
<dbReference type="InterPro" id="IPR011831">
    <property type="entry name" value="ADP-Glc_PPase"/>
</dbReference>
<dbReference type="GO" id="GO:0005978">
    <property type="term" value="P:glycogen biosynthetic process"/>
    <property type="evidence" value="ECO:0007669"/>
    <property type="project" value="InterPro"/>
</dbReference>
<dbReference type="PROSITE" id="PS00809">
    <property type="entry name" value="ADP_GLC_PYROPHOSPH_2"/>
    <property type="match status" value="1"/>
</dbReference>
<keyword evidence="3" id="KW-0808">Transferase</keyword>
<dbReference type="InterPro" id="IPR005835">
    <property type="entry name" value="NTP_transferase_dom"/>
</dbReference>
<evidence type="ECO:0000256" key="3">
    <source>
        <dbReference type="ARBA" id="ARBA00022679"/>
    </source>
</evidence>
<comment type="similarity">
    <text evidence="1">Belongs to the bacterial/plant glucose-1-phosphate adenylyltransferase family.</text>
</comment>
<dbReference type="PANTHER" id="PTHR43523:SF2">
    <property type="entry name" value="GLUCOSE-1-PHOSPHATE ADENYLYLTRANSFERASE"/>
    <property type="match status" value="1"/>
</dbReference>
<keyword evidence="11" id="KW-1185">Reference proteome</keyword>
<gene>
    <name evidence="10" type="ORF">DGMP_05160</name>
</gene>
<keyword evidence="4" id="KW-0548">Nucleotidyltransferase</keyword>
<feature type="domain" description="Nucleotidyl transferase" evidence="9">
    <location>
        <begin position="8"/>
        <end position="191"/>
    </location>
</feature>
<name>A0A8D5JCM6_9BACT</name>
<evidence type="ECO:0000256" key="8">
    <source>
        <dbReference type="SAM" id="MobiDB-lite"/>
    </source>
</evidence>
<dbReference type="GO" id="GO:0005524">
    <property type="term" value="F:ATP binding"/>
    <property type="evidence" value="ECO:0007669"/>
    <property type="project" value="UniProtKB-KW"/>
</dbReference>
<dbReference type="Pfam" id="PF00483">
    <property type="entry name" value="NTP_transferase"/>
    <property type="match status" value="1"/>
</dbReference>
<evidence type="ECO:0000313" key="11">
    <source>
        <dbReference type="Proteomes" id="UP000826725"/>
    </source>
</evidence>
<evidence type="ECO:0000313" key="10">
    <source>
        <dbReference type="EMBL" id="BCL59823.1"/>
    </source>
</evidence>
<keyword evidence="6" id="KW-0067">ATP-binding</keyword>
<evidence type="ECO:0000256" key="2">
    <source>
        <dbReference type="ARBA" id="ARBA00022600"/>
    </source>
</evidence>
<keyword evidence="2" id="KW-0321">Glycogen metabolism</keyword>
<reference evidence="10" key="1">
    <citation type="submission" date="2020-09" db="EMBL/GenBank/DDBJ databases">
        <title>Desulfogranum mesoprofundum gen. nov., sp. nov., a novel mesophilic, sulfate-reducing chemolithoautotroph isolated from a deep-sea hydrothermal vent chimney in the Suiyo Seamount.</title>
        <authorList>
            <person name="Hashimoto Y."/>
            <person name="Nakagawa S."/>
        </authorList>
    </citation>
    <scope>NUCLEOTIDE SEQUENCE</scope>
    <source>
        <strain evidence="10">KT2</strain>
    </source>
</reference>
<organism evidence="10 11">
    <name type="scientific">Desulfomarina profundi</name>
    <dbReference type="NCBI Taxonomy" id="2772557"/>
    <lineage>
        <taxon>Bacteria</taxon>
        <taxon>Pseudomonadati</taxon>
        <taxon>Thermodesulfobacteriota</taxon>
        <taxon>Desulfobulbia</taxon>
        <taxon>Desulfobulbales</taxon>
        <taxon>Desulfobulbaceae</taxon>
        <taxon>Desulfomarina</taxon>
    </lineage>
</organism>
<sequence length="196" mass="21812">MLKPTTLAMILAGGRVDELGVLTYFRPKSAVPFGGFGRVIDFSLSNLMNSGIEQVAILSQYRSFSLINHIGTGAAWDMIGRYRHISILPPFQGMEATDWYRGSADAVYKNMDFIQHHDPEEVLILSGDHIYKMDYQELIDYHYEKGADLTVAFTPVPLETAHRFGIASLDDEDGDRGGRVTAYDEKPSTPNQGGHP</sequence>
<evidence type="ECO:0000256" key="6">
    <source>
        <dbReference type="ARBA" id="ARBA00022840"/>
    </source>
</evidence>
<dbReference type="PANTHER" id="PTHR43523">
    <property type="entry name" value="GLUCOSE-1-PHOSPHATE ADENYLYLTRANSFERASE-RELATED"/>
    <property type="match status" value="1"/>
</dbReference>
<dbReference type="EMBL" id="AP024086">
    <property type="protein sequence ID" value="BCL59823.1"/>
    <property type="molecule type" value="Genomic_DNA"/>
</dbReference>
<dbReference type="KEGG" id="dbk:DGMP_05160"/>
<dbReference type="GO" id="GO:0008878">
    <property type="term" value="F:glucose-1-phosphate adenylyltransferase activity"/>
    <property type="evidence" value="ECO:0007669"/>
    <property type="project" value="InterPro"/>
</dbReference>